<dbReference type="InterPro" id="IPR031303">
    <property type="entry name" value="C5_meth_CS"/>
</dbReference>
<dbReference type="GO" id="GO:0003886">
    <property type="term" value="F:DNA (cytosine-5-)-methyltransferase activity"/>
    <property type="evidence" value="ECO:0007669"/>
    <property type="project" value="UniProtKB-EC"/>
</dbReference>
<dbReference type="EC" id="2.1.1.37" evidence="7"/>
<accession>A0A846U274</accession>
<keyword evidence="1 5" id="KW-0489">Methyltransferase</keyword>
<proteinExistence type="inferred from homology"/>
<evidence type="ECO:0000313" key="8">
    <source>
        <dbReference type="EMBL" id="NKE38619.1"/>
    </source>
</evidence>
<dbReference type="PRINTS" id="PR00105">
    <property type="entry name" value="C5METTRFRASE"/>
</dbReference>
<evidence type="ECO:0000256" key="6">
    <source>
        <dbReference type="RuleBase" id="RU000416"/>
    </source>
</evidence>
<evidence type="ECO:0000256" key="1">
    <source>
        <dbReference type="ARBA" id="ARBA00022603"/>
    </source>
</evidence>
<evidence type="ECO:0000256" key="4">
    <source>
        <dbReference type="ARBA" id="ARBA00022747"/>
    </source>
</evidence>
<organism evidence="8 9">
    <name type="scientific">Spiroplasma platyhelix PALS-1</name>
    <dbReference type="NCBI Taxonomy" id="1276218"/>
    <lineage>
        <taxon>Bacteria</taxon>
        <taxon>Bacillati</taxon>
        <taxon>Mycoplasmatota</taxon>
        <taxon>Mollicutes</taxon>
        <taxon>Entomoplasmatales</taxon>
        <taxon>Spiroplasmataceae</taxon>
        <taxon>Spiroplasma</taxon>
    </lineage>
</organism>
<dbReference type="PANTHER" id="PTHR46098:SF1">
    <property type="entry name" value="TRNA (CYTOSINE(38)-C(5))-METHYLTRANSFERASE"/>
    <property type="match status" value="1"/>
</dbReference>
<dbReference type="RefSeq" id="WP_168105096.1">
    <property type="nucleotide sequence ID" value="NZ_CP051215.1"/>
</dbReference>
<reference evidence="8 9" key="1">
    <citation type="submission" date="2020-04" db="EMBL/GenBank/DDBJ databases">
        <title>Complete genome sequence of Spiroplasma platyhelix ATCC 51748, an insect isolate.</title>
        <authorList>
            <person name="Green E.A."/>
            <person name="Klassen J.L."/>
        </authorList>
    </citation>
    <scope>NUCLEOTIDE SEQUENCE [LARGE SCALE GENOMIC DNA]</scope>
    <source>
        <strain evidence="8 9">PALS-1</strain>
    </source>
</reference>
<dbReference type="AlphaFoldDB" id="A0A846U274"/>
<dbReference type="InterPro" id="IPR001525">
    <property type="entry name" value="C5_MeTfrase"/>
</dbReference>
<sequence>MKKIKVVELFAGVGGFRLGLENSSKKIFHTVWANQWEPKKQKQHAFNCYNHNFGNSKNHSNQDIAVAKFEMPNNIDLLVGGFPCQDYSVARTQAAGIQGEKGVLWWEISWIIKEKKPKMILLENVNRLLKSTKTHKGRDFGIILRDLYNNGYYVEWRVINAAEYGLQQKRRRIFIFAYKKDINFFNIKNANFDNALDLIQKNGFFAKSFKIIKEITLDNIKEIDIKEKFIDLADVSDNFKFDFENSGCMIDSKIFTTNATPYSNQPKNLENIILNTEVEEKYFLTKTQELKLSLLKDRKRIQRTKPNGDIYYYSEGKMSFPDRIDSPARTMLTSEGTINRSSHIIEDPKTKKLRFLTPIETERINGFPDNWTNTDMPERFRYFCMGNALVVDLIKIMGDTIQEIWNQKYNQAKANKKISIVETMLIN</sequence>
<dbReference type="Gene3D" id="3.40.50.150">
    <property type="entry name" value="Vaccinia Virus protein VP39"/>
    <property type="match status" value="1"/>
</dbReference>
<keyword evidence="9" id="KW-1185">Reference proteome</keyword>
<evidence type="ECO:0000256" key="3">
    <source>
        <dbReference type="ARBA" id="ARBA00022691"/>
    </source>
</evidence>
<dbReference type="InterPro" id="IPR050750">
    <property type="entry name" value="C5-MTase"/>
</dbReference>
<dbReference type="PROSITE" id="PS00094">
    <property type="entry name" value="C5_MTASE_1"/>
    <property type="match status" value="1"/>
</dbReference>
<dbReference type="PROSITE" id="PS51679">
    <property type="entry name" value="SAM_MT_C5"/>
    <property type="match status" value="1"/>
</dbReference>
<comment type="caution">
    <text evidence="8">The sequence shown here is derived from an EMBL/GenBank/DDBJ whole genome shotgun (WGS) entry which is preliminary data.</text>
</comment>
<dbReference type="EMBL" id="JAAVVK010000002">
    <property type="protein sequence ID" value="NKE38619.1"/>
    <property type="molecule type" value="Genomic_DNA"/>
</dbReference>
<protein>
    <recommendedName>
        <fullName evidence="7">Cytosine-specific methyltransferase</fullName>
        <ecNumber evidence="7">2.1.1.37</ecNumber>
    </recommendedName>
</protein>
<dbReference type="PANTHER" id="PTHR46098">
    <property type="entry name" value="TRNA (CYTOSINE(38)-C(5))-METHYLTRANSFERASE"/>
    <property type="match status" value="1"/>
</dbReference>
<keyword evidence="3 5" id="KW-0949">S-adenosyl-L-methionine</keyword>
<dbReference type="PROSITE" id="PS00095">
    <property type="entry name" value="C5_MTASE_2"/>
    <property type="match status" value="1"/>
</dbReference>
<keyword evidence="2 5" id="KW-0808">Transferase</keyword>
<dbReference type="Pfam" id="PF00145">
    <property type="entry name" value="DNA_methylase"/>
    <property type="match status" value="1"/>
</dbReference>
<keyword evidence="4" id="KW-0680">Restriction system</keyword>
<evidence type="ECO:0000256" key="2">
    <source>
        <dbReference type="ARBA" id="ARBA00022679"/>
    </source>
</evidence>
<dbReference type="InterPro" id="IPR018117">
    <property type="entry name" value="C5_DNA_meth_AS"/>
</dbReference>
<name>A0A846U274_9MOLU</name>
<gene>
    <name evidence="8" type="primary">dcm</name>
    <name evidence="8" type="ORF">HER12_02475</name>
</gene>
<evidence type="ECO:0000256" key="7">
    <source>
        <dbReference type="RuleBase" id="RU000417"/>
    </source>
</evidence>
<dbReference type="SUPFAM" id="SSF53335">
    <property type="entry name" value="S-adenosyl-L-methionine-dependent methyltransferases"/>
    <property type="match status" value="1"/>
</dbReference>
<dbReference type="GO" id="GO:0009307">
    <property type="term" value="P:DNA restriction-modification system"/>
    <property type="evidence" value="ECO:0007669"/>
    <property type="project" value="UniProtKB-KW"/>
</dbReference>
<dbReference type="Proteomes" id="UP000584587">
    <property type="component" value="Unassembled WGS sequence"/>
</dbReference>
<dbReference type="NCBIfam" id="TIGR00675">
    <property type="entry name" value="dcm"/>
    <property type="match status" value="1"/>
</dbReference>
<comment type="similarity">
    <text evidence="5 6">Belongs to the class I-like SAM-binding methyltransferase superfamily. C5-methyltransferase family.</text>
</comment>
<evidence type="ECO:0000313" key="9">
    <source>
        <dbReference type="Proteomes" id="UP000584587"/>
    </source>
</evidence>
<evidence type="ECO:0000256" key="5">
    <source>
        <dbReference type="PROSITE-ProRule" id="PRU01016"/>
    </source>
</evidence>
<dbReference type="Gene3D" id="3.90.120.30">
    <property type="match status" value="1"/>
</dbReference>
<feature type="active site" evidence="5">
    <location>
        <position position="84"/>
    </location>
</feature>
<dbReference type="GO" id="GO:0032259">
    <property type="term" value="P:methylation"/>
    <property type="evidence" value="ECO:0007669"/>
    <property type="project" value="UniProtKB-KW"/>
</dbReference>
<comment type="catalytic activity">
    <reaction evidence="7">
        <text>a 2'-deoxycytidine in DNA + S-adenosyl-L-methionine = a 5-methyl-2'-deoxycytidine in DNA + S-adenosyl-L-homocysteine + H(+)</text>
        <dbReference type="Rhea" id="RHEA:13681"/>
        <dbReference type="Rhea" id="RHEA-COMP:11369"/>
        <dbReference type="Rhea" id="RHEA-COMP:11370"/>
        <dbReference type="ChEBI" id="CHEBI:15378"/>
        <dbReference type="ChEBI" id="CHEBI:57856"/>
        <dbReference type="ChEBI" id="CHEBI:59789"/>
        <dbReference type="ChEBI" id="CHEBI:85452"/>
        <dbReference type="ChEBI" id="CHEBI:85454"/>
        <dbReference type="EC" id="2.1.1.37"/>
    </reaction>
</comment>
<dbReference type="InterPro" id="IPR029063">
    <property type="entry name" value="SAM-dependent_MTases_sf"/>
</dbReference>